<evidence type="ECO:0000256" key="1">
    <source>
        <dbReference type="SAM" id="MobiDB-lite"/>
    </source>
</evidence>
<reference evidence="2 3" key="1">
    <citation type="submission" date="2019-03" db="EMBL/GenBank/DDBJ databases">
        <title>Single cell metagenomics reveals metabolic interactions within the superorganism composed of flagellate Streblomastix strix and complex community of Bacteroidetes bacteria on its surface.</title>
        <authorList>
            <person name="Treitli S.C."/>
            <person name="Kolisko M."/>
            <person name="Husnik F."/>
            <person name="Keeling P."/>
            <person name="Hampl V."/>
        </authorList>
    </citation>
    <scope>NUCLEOTIDE SEQUENCE [LARGE SCALE GENOMIC DNA]</scope>
    <source>
        <strain evidence="2">ST1C</strain>
    </source>
</reference>
<proteinExistence type="predicted"/>
<gene>
    <name evidence="2" type="ORF">EZS28_021446</name>
</gene>
<dbReference type="Proteomes" id="UP000324800">
    <property type="component" value="Unassembled WGS sequence"/>
</dbReference>
<sequence length="148" mass="16709">METLFKLKNKKSYAKSILKKVKPQKNPQVEPTTEPQVEPATEPIIEPQVAPVAEPKVEAPKQGRPRKYQTEEGAKEKARVQRKQFKQRLREKQKVFKSGISELQLSAQKLLNKVVLSKEDLIKILEIIEGGPKEQTDDTPEAEVSAGV</sequence>
<feature type="compositionally biased region" description="Basic and acidic residues" evidence="1">
    <location>
        <begin position="68"/>
        <end position="79"/>
    </location>
</feature>
<name>A0A5J4VKP3_9EUKA</name>
<accession>A0A5J4VKP3</accession>
<feature type="compositionally biased region" description="Polar residues" evidence="1">
    <location>
        <begin position="25"/>
        <end position="35"/>
    </location>
</feature>
<organism evidence="2 3">
    <name type="scientific">Streblomastix strix</name>
    <dbReference type="NCBI Taxonomy" id="222440"/>
    <lineage>
        <taxon>Eukaryota</taxon>
        <taxon>Metamonada</taxon>
        <taxon>Preaxostyla</taxon>
        <taxon>Oxymonadida</taxon>
        <taxon>Streblomastigidae</taxon>
        <taxon>Streblomastix</taxon>
    </lineage>
</organism>
<comment type="caution">
    <text evidence="2">The sequence shown here is derived from an EMBL/GenBank/DDBJ whole genome shotgun (WGS) entry which is preliminary data.</text>
</comment>
<feature type="region of interest" description="Disordered" evidence="1">
    <location>
        <begin position="16"/>
        <end position="79"/>
    </location>
</feature>
<protein>
    <submittedName>
        <fullName evidence="2">Uncharacterized protein</fullName>
    </submittedName>
</protein>
<dbReference type="EMBL" id="SNRW01006461">
    <property type="protein sequence ID" value="KAA6383026.1"/>
    <property type="molecule type" value="Genomic_DNA"/>
</dbReference>
<evidence type="ECO:0000313" key="2">
    <source>
        <dbReference type="EMBL" id="KAA6383026.1"/>
    </source>
</evidence>
<evidence type="ECO:0000313" key="3">
    <source>
        <dbReference type="Proteomes" id="UP000324800"/>
    </source>
</evidence>
<dbReference type="AlphaFoldDB" id="A0A5J4VKP3"/>